<evidence type="ECO:0000256" key="2">
    <source>
        <dbReference type="SAM" id="MobiDB-lite"/>
    </source>
</evidence>
<evidence type="ECO:0000256" key="1">
    <source>
        <dbReference type="ARBA" id="ARBA00029457"/>
    </source>
</evidence>
<feature type="compositionally biased region" description="Basic and acidic residues" evidence="2">
    <location>
        <begin position="141"/>
        <end position="151"/>
    </location>
</feature>
<name>A0A7J8B264_PIPKU</name>
<proteinExistence type="inferred from homology"/>
<organism evidence="3 4">
    <name type="scientific">Pipistrellus kuhlii</name>
    <name type="common">Kuhl's pipistrelle</name>
    <dbReference type="NCBI Taxonomy" id="59472"/>
    <lineage>
        <taxon>Eukaryota</taxon>
        <taxon>Metazoa</taxon>
        <taxon>Chordata</taxon>
        <taxon>Craniata</taxon>
        <taxon>Vertebrata</taxon>
        <taxon>Euteleostomi</taxon>
        <taxon>Mammalia</taxon>
        <taxon>Eutheria</taxon>
        <taxon>Laurasiatheria</taxon>
        <taxon>Chiroptera</taxon>
        <taxon>Yangochiroptera</taxon>
        <taxon>Vespertilionidae</taxon>
        <taxon>Pipistrellus</taxon>
    </lineage>
</organism>
<dbReference type="Pfam" id="PF20721">
    <property type="entry name" value="C19orf12"/>
    <property type="match status" value="1"/>
</dbReference>
<accession>A0A7J8B264</accession>
<dbReference type="PANTHER" id="PTHR31493:SF1">
    <property type="entry name" value="PROTEIN C19ORF12"/>
    <property type="match status" value="1"/>
</dbReference>
<comment type="similarity">
    <text evidence="1">Belongs to the C19orf12 family.</text>
</comment>
<comment type="caution">
    <text evidence="3">The sequence shown here is derived from an EMBL/GenBank/DDBJ whole genome shotgun (WGS) entry which is preliminary data.</text>
</comment>
<dbReference type="Proteomes" id="UP000558488">
    <property type="component" value="Unassembled WGS sequence"/>
</dbReference>
<evidence type="ECO:0000313" key="3">
    <source>
        <dbReference type="EMBL" id="KAF6392742.1"/>
    </source>
</evidence>
<dbReference type="InterPro" id="IPR033369">
    <property type="entry name" value="C19orf12"/>
</dbReference>
<dbReference type="PANTHER" id="PTHR31493">
    <property type="entry name" value="NAZO FAMILY MEMBER"/>
    <property type="match status" value="1"/>
</dbReference>
<sequence length="160" mass="17864">MSLMVDEAMKLLCSLSEARKMKAAVKHPGRGTLVTGVVAFVRELILMELPPAEQKLLSQVMAIVRHLEWTDTVKLTMLVMAARRCRRSCWTTKELKAEVTEQEVEDALQEPPFKKAKMTQLDYGSLKVVYGMTSTEIDALVKSDEKPKEPSAAEQLVAVS</sequence>
<dbReference type="EMBL" id="JACAGB010000001">
    <property type="protein sequence ID" value="KAF6392742.1"/>
    <property type="molecule type" value="Genomic_DNA"/>
</dbReference>
<feature type="region of interest" description="Disordered" evidence="2">
    <location>
        <begin position="141"/>
        <end position="160"/>
    </location>
</feature>
<protein>
    <submittedName>
        <fullName evidence="3">Uncharacterized protein</fullName>
    </submittedName>
</protein>
<dbReference type="AlphaFoldDB" id="A0A7J8B264"/>
<gene>
    <name evidence="3" type="ORF">mPipKuh1_007918</name>
</gene>
<reference evidence="3 4" key="1">
    <citation type="journal article" date="2020" name="Nature">
        <title>Six reference-quality genomes reveal evolution of bat adaptations.</title>
        <authorList>
            <person name="Jebb D."/>
            <person name="Huang Z."/>
            <person name="Pippel M."/>
            <person name="Hughes G.M."/>
            <person name="Lavrichenko K."/>
            <person name="Devanna P."/>
            <person name="Winkler S."/>
            <person name="Jermiin L.S."/>
            <person name="Skirmuntt E.C."/>
            <person name="Katzourakis A."/>
            <person name="Burkitt-Gray L."/>
            <person name="Ray D.A."/>
            <person name="Sullivan K.A.M."/>
            <person name="Roscito J.G."/>
            <person name="Kirilenko B.M."/>
            <person name="Davalos L.M."/>
            <person name="Corthals A.P."/>
            <person name="Power M.L."/>
            <person name="Jones G."/>
            <person name="Ransome R.D."/>
            <person name="Dechmann D.K.N."/>
            <person name="Locatelli A.G."/>
            <person name="Puechmaille S.J."/>
            <person name="Fedrigo O."/>
            <person name="Jarvis E.D."/>
            <person name="Hiller M."/>
            <person name="Vernes S.C."/>
            <person name="Myers E.W."/>
            <person name="Teeling E.C."/>
        </authorList>
    </citation>
    <scope>NUCLEOTIDE SEQUENCE [LARGE SCALE GENOMIC DNA]</scope>
    <source>
        <strain evidence="3">MPipKuh1</strain>
        <tissue evidence="3">Flight muscle</tissue>
    </source>
</reference>
<evidence type="ECO:0000313" key="4">
    <source>
        <dbReference type="Proteomes" id="UP000558488"/>
    </source>
</evidence>
<keyword evidence="4" id="KW-1185">Reference proteome</keyword>